<dbReference type="GO" id="GO:0051028">
    <property type="term" value="P:mRNA transport"/>
    <property type="evidence" value="ECO:0007669"/>
    <property type="project" value="UniProtKB-KW"/>
</dbReference>
<dbReference type="InterPro" id="IPR024882">
    <property type="entry name" value="NUP58/p45/49"/>
</dbReference>
<keyword evidence="3" id="KW-0509">mRNA transport</keyword>
<dbReference type="GO" id="GO:0008139">
    <property type="term" value="F:nuclear localization sequence binding"/>
    <property type="evidence" value="ECO:0007669"/>
    <property type="project" value="InterPro"/>
</dbReference>
<dbReference type="Pfam" id="PF21121">
    <property type="entry name" value="Nup49_C"/>
    <property type="match status" value="1"/>
</dbReference>
<dbReference type="PANTHER" id="PTHR13437">
    <property type="entry name" value="NUCLEOPORIN P58/P45 NUCLEOPORIN-LIKE PROTEIN 1"/>
    <property type="match status" value="1"/>
</dbReference>
<evidence type="ECO:0000256" key="8">
    <source>
        <dbReference type="SAM" id="MobiDB-lite"/>
    </source>
</evidence>
<evidence type="ECO:0000256" key="1">
    <source>
        <dbReference type="ARBA" id="ARBA00004567"/>
    </source>
</evidence>
<comment type="subcellular location">
    <subcellularLocation>
        <location evidence="1">Nucleus</location>
        <location evidence="1">Nuclear pore complex</location>
    </subcellularLocation>
</comment>
<organism evidence="9 10">
    <name type="scientific">Heterodermia speciosa</name>
    <dbReference type="NCBI Taxonomy" id="116794"/>
    <lineage>
        <taxon>Eukaryota</taxon>
        <taxon>Fungi</taxon>
        <taxon>Dikarya</taxon>
        <taxon>Ascomycota</taxon>
        <taxon>Pezizomycotina</taxon>
        <taxon>Lecanoromycetes</taxon>
        <taxon>OSLEUM clade</taxon>
        <taxon>Lecanoromycetidae</taxon>
        <taxon>Caliciales</taxon>
        <taxon>Physciaceae</taxon>
        <taxon>Heterodermia</taxon>
    </lineage>
</organism>
<feature type="compositionally biased region" description="Polar residues" evidence="8">
    <location>
        <begin position="96"/>
        <end position="118"/>
    </location>
</feature>
<accession>A0A8H3IDP5</accession>
<evidence type="ECO:0008006" key="11">
    <source>
        <dbReference type="Google" id="ProtNLM"/>
    </source>
</evidence>
<feature type="compositionally biased region" description="Gly residues" evidence="8">
    <location>
        <begin position="122"/>
        <end position="143"/>
    </location>
</feature>
<dbReference type="GO" id="GO:0005643">
    <property type="term" value="C:nuclear pore"/>
    <property type="evidence" value="ECO:0007669"/>
    <property type="project" value="UniProtKB-SubCell"/>
</dbReference>
<dbReference type="EMBL" id="CAJPDS010000019">
    <property type="protein sequence ID" value="CAF9916990.1"/>
    <property type="molecule type" value="Genomic_DNA"/>
</dbReference>
<feature type="compositionally biased region" description="Polar residues" evidence="8">
    <location>
        <begin position="147"/>
        <end position="208"/>
    </location>
</feature>
<dbReference type="GO" id="GO:0015031">
    <property type="term" value="P:protein transport"/>
    <property type="evidence" value="ECO:0007669"/>
    <property type="project" value="UniProtKB-KW"/>
</dbReference>
<evidence type="ECO:0000256" key="6">
    <source>
        <dbReference type="ARBA" id="ARBA00023132"/>
    </source>
</evidence>
<evidence type="ECO:0000256" key="2">
    <source>
        <dbReference type="ARBA" id="ARBA00022448"/>
    </source>
</evidence>
<keyword evidence="4" id="KW-0653">Protein transport</keyword>
<dbReference type="OrthoDB" id="2538017at2759"/>
<keyword evidence="7" id="KW-0539">Nucleus</keyword>
<dbReference type="Proteomes" id="UP000664521">
    <property type="component" value="Unassembled WGS sequence"/>
</dbReference>
<comment type="caution">
    <text evidence="9">The sequence shown here is derived from an EMBL/GenBank/DDBJ whole genome shotgun (WGS) entry which is preliminary data.</text>
</comment>
<gene>
    <name evidence="9" type="ORF">HETSPECPRED_003066</name>
</gene>
<keyword evidence="5" id="KW-0811">Translocation</keyword>
<evidence type="ECO:0000256" key="7">
    <source>
        <dbReference type="ARBA" id="ARBA00023242"/>
    </source>
</evidence>
<evidence type="ECO:0000313" key="10">
    <source>
        <dbReference type="Proteomes" id="UP000664521"/>
    </source>
</evidence>
<keyword evidence="10" id="KW-1185">Reference proteome</keyword>
<dbReference type="InterPro" id="IPR025574">
    <property type="entry name" value="Nucleoporin_FG_rpt"/>
</dbReference>
<feature type="compositionally biased region" description="Low complexity" evidence="8">
    <location>
        <begin position="78"/>
        <end position="90"/>
    </location>
</feature>
<evidence type="ECO:0000313" key="9">
    <source>
        <dbReference type="EMBL" id="CAF9916990.1"/>
    </source>
</evidence>
<dbReference type="Pfam" id="PF13634">
    <property type="entry name" value="Nucleoporin_FG"/>
    <property type="match status" value="2"/>
</dbReference>
<reference evidence="9" key="1">
    <citation type="submission" date="2021-03" db="EMBL/GenBank/DDBJ databases">
        <authorList>
            <person name="Tagirdzhanova G."/>
        </authorList>
    </citation>
    <scope>NUCLEOTIDE SEQUENCE</scope>
</reference>
<dbReference type="GO" id="GO:0017056">
    <property type="term" value="F:structural constituent of nuclear pore"/>
    <property type="evidence" value="ECO:0007669"/>
    <property type="project" value="InterPro"/>
</dbReference>
<proteinExistence type="predicted"/>
<dbReference type="AlphaFoldDB" id="A0A8H3IDP5"/>
<keyword evidence="2" id="KW-0813">Transport</keyword>
<evidence type="ECO:0000256" key="3">
    <source>
        <dbReference type="ARBA" id="ARBA00022816"/>
    </source>
</evidence>
<sequence length="507" mass="52950">MFGNRQGAPGGLSINTNAANSSGLGGSGQAPKSGGLFGSIQQNKSAGSLFGTSTATSQPQNNSTFGTTTSNQGGGLFGSSIGASQSQQSGGLFGTPASSQSGLFGASTATSQPQLNTNSFGGAFGGGFGGQGTQQSQGGGLFGGSSTPQQSTGMFGQTTQPQSNSIFAPQNTQQTQSGGLFGSSLQPQTTDIFGGSLAQNKPTSSFLGASTTQNQAQAQSQTQPSQLPAPSIFTASIGQLSQQQQTVPGVRVSVSELRPTTRFNDLHEDLQRIIENIDNFVIEQMKFQAQCELALEGKGEGVQRGVAKAAETIPMDVEQCQTTLGAVQQALENDAQAIAYAKQLTKTDAANANLSFKALSTLRSPQQFQNSSMWNAPTISQIVGPTLMDDDIVQGAAGNLVSYFSSQIDDMSKALESYKKRTDEVAIHLGGMEASMMNQIQEFTFVRKRDGNPKSAEDQVRELATVLNEMEAGIVGVAGKVTGARERVQEISTNGESHHLRGRYGRY</sequence>
<protein>
    <recommendedName>
        <fullName evidence="11">Nucleoporin NUP49/NSP49</fullName>
    </recommendedName>
</protein>
<name>A0A8H3IDP5_9LECA</name>
<keyword evidence="6" id="KW-0906">Nuclear pore complex</keyword>
<feature type="region of interest" description="Disordered" evidence="8">
    <location>
        <begin position="48"/>
        <end position="229"/>
    </location>
</feature>
<evidence type="ECO:0000256" key="5">
    <source>
        <dbReference type="ARBA" id="ARBA00023010"/>
    </source>
</evidence>
<feature type="region of interest" description="Disordered" evidence="8">
    <location>
        <begin position="22"/>
        <end position="41"/>
    </location>
</feature>
<dbReference type="PANTHER" id="PTHR13437:SF2">
    <property type="entry name" value="NUCLEOPORIN P58_P45"/>
    <property type="match status" value="1"/>
</dbReference>
<feature type="compositionally biased region" description="Polar residues" evidence="8">
    <location>
        <begin position="48"/>
        <end position="71"/>
    </location>
</feature>
<feature type="compositionally biased region" description="Low complexity" evidence="8">
    <location>
        <begin position="209"/>
        <end position="229"/>
    </location>
</feature>
<evidence type="ECO:0000256" key="4">
    <source>
        <dbReference type="ARBA" id="ARBA00022927"/>
    </source>
</evidence>